<dbReference type="InterPro" id="IPR042201">
    <property type="entry name" value="FH2_Formin_sf"/>
</dbReference>
<dbReference type="SUPFAM" id="SSF101447">
    <property type="entry name" value="Formin homology 2 domain (FH2 domain)"/>
    <property type="match status" value="1"/>
</dbReference>
<feature type="domain" description="FH2" evidence="2">
    <location>
        <begin position="1"/>
        <end position="168"/>
    </location>
</feature>
<feature type="compositionally biased region" description="Polar residues" evidence="1">
    <location>
        <begin position="290"/>
        <end position="311"/>
    </location>
</feature>
<dbReference type="InterPro" id="IPR015425">
    <property type="entry name" value="FH2_Formin"/>
</dbReference>
<name>X6MMU3_RETFI</name>
<keyword evidence="4" id="KW-1185">Reference proteome</keyword>
<dbReference type="EMBL" id="ASPP01020063">
    <property type="protein sequence ID" value="ETO14380.1"/>
    <property type="molecule type" value="Genomic_DNA"/>
</dbReference>
<dbReference type="Proteomes" id="UP000023152">
    <property type="component" value="Unassembled WGS sequence"/>
</dbReference>
<reference evidence="3 4" key="1">
    <citation type="journal article" date="2013" name="Curr. Biol.">
        <title>The Genome of the Foraminiferan Reticulomyxa filosa.</title>
        <authorList>
            <person name="Glockner G."/>
            <person name="Hulsmann N."/>
            <person name="Schleicher M."/>
            <person name="Noegel A.A."/>
            <person name="Eichinger L."/>
            <person name="Gallinger C."/>
            <person name="Pawlowski J."/>
            <person name="Sierra R."/>
            <person name="Euteneuer U."/>
            <person name="Pillet L."/>
            <person name="Moustafa A."/>
            <person name="Platzer M."/>
            <person name="Groth M."/>
            <person name="Szafranski K."/>
            <person name="Schliwa M."/>
        </authorList>
    </citation>
    <scope>NUCLEOTIDE SEQUENCE [LARGE SCALE GENOMIC DNA]</scope>
</reference>
<feature type="compositionally biased region" description="Acidic residues" evidence="1">
    <location>
        <begin position="249"/>
        <end position="270"/>
    </location>
</feature>
<dbReference type="Gene3D" id="1.20.58.2220">
    <property type="entry name" value="Formin, FH2 domain"/>
    <property type="match status" value="1"/>
</dbReference>
<dbReference type="AlphaFoldDB" id="X6MMU3"/>
<feature type="region of interest" description="Disordered" evidence="1">
    <location>
        <begin position="160"/>
        <end position="183"/>
    </location>
</feature>
<evidence type="ECO:0000313" key="3">
    <source>
        <dbReference type="EMBL" id="ETO14380.1"/>
    </source>
</evidence>
<gene>
    <name evidence="3" type="ORF">RFI_22982</name>
</gene>
<proteinExistence type="predicted"/>
<evidence type="ECO:0000256" key="1">
    <source>
        <dbReference type="SAM" id="MobiDB-lite"/>
    </source>
</evidence>
<evidence type="ECO:0000259" key="2">
    <source>
        <dbReference type="PROSITE" id="PS51444"/>
    </source>
</evidence>
<feature type="region of interest" description="Disordered" evidence="1">
    <location>
        <begin position="241"/>
        <end position="311"/>
    </location>
</feature>
<accession>X6MMU3</accession>
<evidence type="ECO:0000313" key="4">
    <source>
        <dbReference type="Proteomes" id="UP000023152"/>
    </source>
</evidence>
<dbReference type="PROSITE" id="PS51444">
    <property type="entry name" value="FH2"/>
    <property type="match status" value="1"/>
</dbReference>
<sequence length="311" mass="36134">MYLHEFAYNRYPESEEIFKELEIVKTASRSFVLHISFQKKKKIIFDSQFVETQIKTMDEECQAIMGFVATLEEEYPPELSSAFCQKMREFEAISRPQINKLKTKHKQAVTLTKKTAEYLQYELEEAKPELLFRVIQNFIDGLTKAKDDLKKLELARKKAEEMKKRERAKKSNNNQAGKKGLTVAERIEAKEEKFEENQKIGNRLFHDIRTKSNNFSQRGETLRKSLQLRKDDVTKFQEIAAQEKKIDEKDEDGNDDNDNDDNEDDEEEDSNIARFAPKLEPVSEAELKTNKNTIAGNSLSPKQSVSSLAYL</sequence>
<organism evidence="3 4">
    <name type="scientific">Reticulomyxa filosa</name>
    <dbReference type="NCBI Taxonomy" id="46433"/>
    <lineage>
        <taxon>Eukaryota</taxon>
        <taxon>Sar</taxon>
        <taxon>Rhizaria</taxon>
        <taxon>Retaria</taxon>
        <taxon>Foraminifera</taxon>
        <taxon>Monothalamids</taxon>
        <taxon>Reticulomyxidae</taxon>
        <taxon>Reticulomyxa</taxon>
    </lineage>
</organism>
<protein>
    <recommendedName>
        <fullName evidence="2">FH2 domain-containing protein</fullName>
    </recommendedName>
</protein>
<comment type="caution">
    <text evidence="3">The sequence shown here is derived from an EMBL/GenBank/DDBJ whole genome shotgun (WGS) entry which is preliminary data.</text>
</comment>